<dbReference type="AlphaFoldDB" id="A0A2T5IPZ4"/>
<organism evidence="1 2">
    <name type="scientific">Agitococcus lubricus</name>
    <dbReference type="NCBI Taxonomy" id="1077255"/>
    <lineage>
        <taxon>Bacteria</taxon>
        <taxon>Pseudomonadati</taxon>
        <taxon>Pseudomonadota</taxon>
        <taxon>Gammaproteobacteria</taxon>
        <taxon>Moraxellales</taxon>
        <taxon>Moraxellaceae</taxon>
        <taxon>Agitococcus</taxon>
    </lineage>
</organism>
<evidence type="ECO:0000313" key="1">
    <source>
        <dbReference type="EMBL" id="PTQ85895.1"/>
    </source>
</evidence>
<reference evidence="1 2" key="1">
    <citation type="submission" date="2018-04" db="EMBL/GenBank/DDBJ databases">
        <title>Genomic Encyclopedia of Archaeal and Bacterial Type Strains, Phase II (KMG-II): from individual species to whole genera.</title>
        <authorList>
            <person name="Goeker M."/>
        </authorList>
    </citation>
    <scope>NUCLEOTIDE SEQUENCE [LARGE SCALE GENOMIC DNA]</scope>
    <source>
        <strain evidence="1 2">DSM 5822</strain>
    </source>
</reference>
<gene>
    <name evidence="1" type="ORF">C8N29_1483</name>
</gene>
<name>A0A2T5IPZ4_9GAMM</name>
<dbReference type="RefSeq" id="WP_107867144.1">
    <property type="nucleotide sequence ID" value="NZ_QAON01000048.1"/>
</dbReference>
<evidence type="ECO:0000313" key="2">
    <source>
        <dbReference type="Proteomes" id="UP000244223"/>
    </source>
</evidence>
<dbReference type="OrthoDB" id="8447840at2"/>
<proteinExistence type="predicted"/>
<dbReference type="Proteomes" id="UP000244223">
    <property type="component" value="Unassembled WGS sequence"/>
</dbReference>
<dbReference type="EMBL" id="QAON01000048">
    <property type="protein sequence ID" value="PTQ85895.1"/>
    <property type="molecule type" value="Genomic_DNA"/>
</dbReference>
<accession>A0A2T5IPZ4</accession>
<comment type="caution">
    <text evidence="1">The sequence shown here is derived from an EMBL/GenBank/DDBJ whole genome shotgun (WGS) entry which is preliminary data.</text>
</comment>
<protein>
    <submittedName>
        <fullName evidence="1">Uncharacterized protein</fullName>
    </submittedName>
</protein>
<sequence>MNYNNQIIIDIKRLLIIFEPYCAEKETLVWLQQAIDNKSKWIKAHNIFSQIREKLLKSEKFDNQRLISQYLFEEVCAKTLYNLSGQSAPFDLDSPYWILPNALRLANNLGLDQNVVLSCITY</sequence>
<keyword evidence="2" id="KW-1185">Reference proteome</keyword>